<sequence length="337" mass="36112">MTAVENDPAGETYGPGIGRLDKVRGKAAGLLGCELDDIILTGSATAGMFLLAQGLAFRPGDRILTTDHEHPAGRMGWDWVARRYGVEVDTLAIAPGEADPAAIIDKFRAAIRPETRVLSFSHILFTTGVRLPAEELCQLAREQRCLAIVDGAQSAGAMPVDVREMGCHAYSASGHKWLMGPKGTGLLYLDPDIADQLDALPLQAGRRANSDSTGISNIAGLHGLGAAIDYVQALDPAAIEAHNMTLRQELYDALLELPGVTIPAPRHGPTTSANLSFRLPDGVDHYAIRRNLLMRHKVYLRVVDLAGFLGLRASLHCYNRSEDVAALIEALKAELAA</sequence>
<name>A0ABT0RSM1_9SPHN</name>
<evidence type="ECO:0000256" key="1">
    <source>
        <dbReference type="ARBA" id="ARBA00001933"/>
    </source>
</evidence>
<dbReference type="EMBL" id="JAMGBA010000001">
    <property type="protein sequence ID" value="MCL6698007.1"/>
    <property type="molecule type" value="Genomic_DNA"/>
</dbReference>
<gene>
    <name evidence="7" type="ORF">LZ496_04305</name>
</gene>
<comment type="catalytic activity">
    <reaction evidence="4">
        <text>(sulfur carrier)-H + L-cysteine = (sulfur carrier)-SH + L-alanine</text>
        <dbReference type="Rhea" id="RHEA:43892"/>
        <dbReference type="Rhea" id="RHEA-COMP:14737"/>
        <dbReference type="Rhea" id="RHEA-COMP:14739"/>
        <dbReference type="ChEBI" id="CHEBI:29917"/>
        <dbReference type="ChEBI" id="CHEBI:35235"/>
        <dbReference type="ChEBI" id="CHEBI:57972"/>
        <dbReference type="ChEBI" id="CHEBI:64428"/>
        <dbReference type="EC" id="2.8.1.7"/>
    </reaction>
</comment>
<proteinExistence type="inferred from homology"/>
<protein>
    <submittedName>
        <fullName evidence="7">Aminotransferase class V-fold PLP-dependent enzyme</fullName>
    </submittedName>
</protein>
<reference evidence="7 8" key="1">
    <citation type="submission" date="2022-05" db="EMBL/GenBank/DDBJ databases">
        <authorList>
            <person name="Jo J.-H."/>
            <person name="Im W.-T."/>
        </authorList>
    </citation>
    <scope>NUCLEOTIDE SEQUENCE [LARGE SCALE GENOMIC DNA]</scope>
    <source>
        <strain evidence="7 8">NSE70-1</strain>
    </source>
</reference>
<comment type="cofactor">
    <cofactor evidence="1 5">
        <name>pyridoxal 5'-phosphate</name>
        <dbReference type="ChEBI" id="CHEBI:597326"/>
    </cofactor>
</comment>
<organism evidence="7 8">
    <name type="scientific">Sphingomonas caseinilyticus</name>
    <dbReference type="NCBI Taxonomy" id="2908205"/>
    <lineage>
        <taxon>Bacteria</taxon>
        <taxon>Pseudomonadati</taxon>
        <taxon>Pseudomonadota</taxon>
        <taxon>Alphaproteobacteria</taxon>
        <taxon>Sphingomonadales</taxon>
        <taxon>Sphingomonadaceae</taxon>
        <taxon>Sphingomonas</taxon>
    </lineage>
</organism>
<dbReference type="InterPro" id="IPR000192">
    <property type="entry name" value="Aminotrans_V_dom"/>
</dbReference>
<dbReference type="GO" id="GO:0008483">
    <property type="term" value="F:transaminase activity"/>
    <property type="evidence" value="ECO:0007669"/>
    <property type="project" value="UniProtKB-KW"/>
</dbReference>
<keyword evidence="7" id="KW-0808">Transferase</keyword>
<dbReference type="Gene3D" id="3.40.640.10">
    <property type="entry name" value="Type I PLP-dependent aspartate aminotransferase-like (Major domain)"/>
    <property type="match status" value="1"/>
</dbReference>
<evidence type="ECO:0000313" key="7">
    <source>
        <dbReference type="EMBL" id="MCL6698007.1"/>
    </source>
</evidence>
<dbReference type="PANTHER" id="PTHR43586">
    <property type="entry name" value="CYSTEINE DESULFURASE"/>
    <property type="match status" value="1"/>
</dbReference>
<dbReference type="Proteomes" id="UP001203410">
    <property type="component" value="Unassembled WGS sequence"/>
</dbReference>
<evidence type="ECO:0000313" key="8">
    <source>
        <dbReference type="Proteomes" id="UP001203410"/>
    </source>
</evidence>
<comment type="caution">
    <text evidence="7">The sequence shown here is derived from an EMBL/GenBank/DDBJ whole genome shotgun (WGS) entry which is preliminary data.</text>
</comment>
<dbReference type="Pfam" id="PF00266">
    <property type="entry name" value="Aminotran_5"/>
    <property type="match status" value="1"/>
</dbReference>
<comment type="similarity">
    <text evidence="2">Belongs to the class-V pyridoxal-phosphate-dependent aminotransferase family. Csd subfamily.</text>
</comment>
<accession>A0ABT0RSM1</accession>
<dbReference type="PANTHER" id="PTHR43586:SF8">
    <property type="entry name" value="CYSTEINE DESULFURASE 1, CHLOROPLASTIC"/>
    <property type="match status" value="1"/>
</dbReference>
<dbReference type="RefSeq" id="WP_249903353.1">
    <property type="nucleotide sequence ID" value="NZ_JAMGBA010000001.1"/>
</dbReference>
<dbReference type="InterPro" id="IPR015421">
    <property type="entry name" value="PyrdxlP-dep_Trfase_major"/>
</dbReference>
<keyword evidence="8" id="KW-1185">Reference proteome</keyword>
<keyword evidence="7" id="KW-0032">Aminotransferase</keyword>
<evidence type="ECO:0000256" key="3">
    <source>
        <dbReference type="ARBA" id="ARBA00022898"/>
    </source>
</evidence>
<dbReference type="PROSITE" id="PS00595">
    <property type="entry name" value="AA_TRANSFER_CLASS_5"/>
    <property type="match status" value="1"/>
</dbReference>
<evidence type="ECO:0000256" key="4">
    <source>
        <dbReference type="ARBA" id="ARBA00050776"/>
    </source>
</evidence>
<dbReference type="SUPFAM" id="SSF53383">
    <property type="entry name" value="PLP-dependent transferases"/>
    <property type="match status" value="1"/>
</dbReference>
<evidence type="ECO:0000259" key="6">
    <source>
        <dbReference type="Pfam" id="PF00266"/>
    </source>
</evidence>
<dbReference type="InterPro" id="IPR015424">
    <property type="entry name" value="PyrdxlP-dep_Trfase"/>
</dbReference>
<feature type="domain" description="Aminotransferase class V" evidence="6">
    <location>
        <begin position="20"/>
        <end position="327"/>
    </location>
</feature>
<dbReference type="Gene3D" id="3.90.1150.10">
    <property type="entry name" value="Aspartate Aminotransferase, domain 1"/>
    <property type="match status" value="1"/>
</dbReference>
<evidence type="ECO:0000256" key="5">
    <source>
        <dbReference type="RuleBase" id="RU004504"/>
    </source>
</evidence>
<evidence type="ECO:0000256" key="2">
    <source>
        <dbReference type="ARBA" id="ARBA00010447"/>
    </source>
</evidence>
<dbReference type="InterPro" id="IPR020578">
    <property type="entry name" value="Aminotrans_V_PyrdxlP_BS"/>
</dbReference>
<dbReference type="InterPro" id="IPR015422">
    <property type="entry name" value="PyrdxlP-dep_Trfase_small"/>
</dbReference>
<keyword evidence="3" id="KW-0663">Pyridoxal phosphate</keyword>